<dbReference type="Pfam" id="PF04901">
    <property type="entry name" value="RAMP"/>
    <property type="match status" value="1"/>
</dbReference>
<evidence type="ECO:0000313" key="16">
    <source>
        <dbReference type="Proteomes" id="UP000694565"/>
    </source>
</evidence>
<evidence type="ECO:0000256" key="10">
    <source>
        <dbReference type="ARBA" id="ARBA00023170"/>
    </source>
</evidence>
<dbReference type="Gene3D" id="1.10.150.510">
    <property type="entry name" value="Receptor activity modifying family"/>
    <property type="match status" value="1"/>
</dbReference>
<dbReference type="Proteomes" id="UP000694565">
    <property type="component" value="Unplaced"/>
</dbReference>
<evidence type="ECO:0000256" key="9">
    <source>
        <dbReference type="ARBA" id="ARBA00023157"/>
    </source>
</evidence>
<evidence type="ECO:0000313" key="15">
    <source>
        <dbReference type="Ensembl" id="ENSCLMP00005038750.1"/>
    </source>
</evidence>
<comment type="function">
    <text evidence="12">Accessory protein that interacts with and modulates the function of G-protein coupled receptors including calcitonin gene-related peptide type 1 receptor (CALCRL) and calcitonin receptor (CALCR). Required for the transport of CALCRL to the plasma membrane. Together with CALCRL, form the receptor complex for the calcitonin gene-related peptides CGRP1/CALCA and CGRP2/CALCB. Together with CALCR, form the AMYR1 receptor complex for amylin/IAPP and CGRP1/CALCA.</text>
</comment>
<evidence type="ECO:0000256" key="12">
    <source>
        <dbReference type="ARBA" id="ARBA00049570"/>
    </source>
</evidence>
<organism evidence="15 16">
    <name type="scientific">Cyclopterus lumpus</name>
    <name type="common">Lumpsucker</name>
    <dbReference type="NCBI Taxonomy" id="8103"/>
    <lineage>
        <taxon>Eukaryota</taxon>
        <taxon>Metazoa</taxon>
        <taxon>Chordata</taxon>
        <taxon>Craniata</taxon>
        <taxon>Vertebrata</taxon>
        <taxon>Euteleostomi</taxon>
        <taxon>Actinopterygii</taxon>
        <taxon>Neopterygii</taxon>
        <taxon>Teleostei</taxon>
        <taxon>Neoteleostei</taxon>
        <taxon>Acanthomorphata</taxon>
        <taxon>Eupercaria</taxon>
        <taxon>Perciformes</taxon>
        <taxon>Cottioidei</taxon>
        <taxon>Cottales</taxon>
        <taxon>Cyclopteridae</taxon>
        <taxon>Cyclopterus</taxon>
    </lineage>
</organism>
<proteinExistence type="inferred from homology"/>
<evidence type="ECO:0000256" key="3">
    <source>
        <dbReference type="ARBA" id="ARBA00022448"/>
    </source>
</evidence>
<keyword evidence="9" id="KW-1015">Disulfide bond</keyword>
<comment type="similarity">
    <text evidence="2">Belongs to the RAMP family.</text>
</comment>
<protein>
    <recommendedName>
        <fullName evidence="11">Receptor activity-modifying protein 1</fullName>
    </recommendedName>
</protein>
<dbReference type="GO" id="GO:0043235">
    <property type="term" value="C:receptor complex"/>
    <property type="evidence" value="ECO:0007669"/>
    <property type="project" value="TreeGrafter"/>
</dbReference>
<comment type="subcellular location">
    <subcellularLocation>
        <location evidence="1">Cell membrane</location>
        <topology evidence="1">Single-pass type I membrane protein</topology>
    </subcellularLocation>
</comment>
<dbReference type="GO" id="GO:0008277">
    <property type="term" value="P:regulation of G protein-coupled receptor signaling pathway"/>
    <property type="evidence" value="ECO:0007669"/>
    <property type="project" value="InterPro"/>
</dbReference>
<dbReference type="InterPro" id="IPR038126">
    <property type="entry name" value="RAMP_sf"/>
</dbReference>
<sequence>MLLLFVNECFRASCNQKSFLSLKARNIPKAKTPFLLAKPARPLWCVLALGCGPHYEFAIEEFCLAKFRLDMQELDQRHWCSWEDTVELYGELTNCTSLVAHKMDCFWPNRLVDEFFIRVHKHYFHNCSLSGRQLKDPPNRILGPFIVVPILVTLLMTALVVWRSKRSEGIV</sequence>
<dbReference type="Ensembl" id="ENSCLMT00005040225.1">
    <property type="protein sequence ID" value="ENSCLMP00005038750.1"/>
    <property type="gene ID" value="ENSCLMG00005018330.1"/>
</dbReference>
<dbReference type="GO" id="GO:0031623">
    <property type="term" value="P:receptor internalization"/>
    <property type="evidence" value="ECO:0007669"/>
    <property type="project" value="TreeGrafter"/>
</dbReference>
<feature type="transmembrane region" description="Helical" evidence="14">
    <location>
        <begin position="141"/>
        <end position="162"/>
    </location>
</feature>
<evidence type="ECO:0000256" key="1">
    <source>
        <dbReference type="ARBA" id="ARBA00004251"/>
    </source>
</evidence>
<dbReference type="GO" id="GO:0015026">
    <property type="term" value="F:coreceptor activity"/>
    <property type="evidence" value="ECO:0007669"/>
    <property type="project" value="InterPro"/>
</dbReference>
<dbReference type="GO" id="GO:0072659">
    <property type="term" value="P:protein localization to plasma membrane"/>
    <property type="evidence" value="ECO:0007669"/>
    <property type="project" value="TreeGrafter"/>
</dbReference>
<dbReference type="GO" id="GO:0006886">
    <property type="term" value="P:intracellular protein transport"/>
    <property type="evidence" value="ECO:0007669"/>
    <property type="project" value="InterPro"/>
</dbReference>
<keyword evidence="16" id="KW-1185">Reference proteome</keyword>
<dbReference type="GO" id="GO:0007186">
    <property type="term" value="P:G protein-coupled receptor signaling pathway"/>
    <property type="evidence" value="ECO:0007669"/>
    <property type="project" value="TreeGrafter"/>
</dbReference>
<dbReference type="PANTHER" id="PTHR14076:SF3">
    <property type="entry name" value="RECEPTOR ACTIVITY-MODIFYING PROTEIN 1"/>
    <property type="match status" value="1"/>
</dbReference>
<dbReference type="AlphaFoldDB" id="A0A8C3A7T8"/>
<keyword evidence="5 14" id="KW-0812">Transmembrane</keyword>
<dbReference type="GO" id="GO:0005886">
    <property type="term" value="C:plasma membrane"/>
    <property type="evidence" value="ECO:0007669"/>
    <property type="project" value="UniProtKB-SubCell"/>
</dbReference>
<dbReference type="GO" id="GO:0032870">
    <property type="term" value="P:cellular response to hormone stimulus"/>
    <property type="evidence" value="ECO:0007669"/>
    <property type="project" value="TreeGrafter"/>
</dbReference>
<evidence type="ECO:0000256" key="6">
    <source>
        <dbReference type="ARBA" id="ARBA00022729"/>
    </source>
</evidence>
<keyword evidence="6" id="KW-0732">Signal</keyword>
<keyword evidence="4" id="KW-1003">Cell membrane</keyword>
<comment type="subunit">
    <text evidence="13">Heterodimer of CALCRL and RAMP1; the interaction induces allosteric modulation of CALCRL function and CGRP1/CALCA and CGRP2/CALCB ligand specificity. Heterodimer of CALCR and RAMP1; interaction forms the AMYR1 receptor complex for amylin/IAPP and CGRP1/CALCA ligands.</text>
</comment>
<dbReference type="PANTHER" id="PTHR14076">
    <property type="entry name" value="RECEPTOR ACTIVITY MODIFYING PROTEIN RAMP"/>
    <property type="match status" value="1"/>
</dbReference>
<reference evidence="15" key="2">
    <citation type="submission" date="2025-09" db="UniProtKB">
        <authorList>
            <consortium name="Ensembl"/>
        </authorList>
    </citation>
    <scope>IDENTIFICATION</scope>
</reference>
<dbReference type="InterPro" id="IPR006985">
    <property type="entry name" value="RAMP"/>
</dbReference>
<name>A0A8C3A7T8_CYCLU</name>
<evidence type="ECO:0000256" key="4">
    <source>
        <dbReference type="ARBA" id="ARBA00022475"/>
    </source>
</evidence>
<evidence type="ECO:0000256" key="14">
    <source>
        <dbReference type="SAM" id="Phobius"/>
    </source>
</evidence>
<keyword evidence="10" id="KW-0675">Receptor</keyword>
<accession>A0A8C3A7T8</accession>
<dbReference type="GO" id="GO:0009986">
    <property type="term" value="C:cell surface"/>
    <property type="evidence" value="ECO:0007669"/>
    <property type="project" value="TreeGrafter"/>
</dbReference>
<reference evidence="15" key="1">
    <citation type="submission" date="2025-08" db="UniProtKB">
        <authorList>
            <consortium name="Ensembl"/>
        </authorList>
    </citation>
    <scope>IDENTIFICATION</scope>
</reference>
<evidence type="ECO:0000256" key="11">
    <source>
        <dbReference type="ARBA" id="ARBA00041071"/>
    </source>
</evidence>
<evidence type="ECO:0000256" key="7">
    <source>
        <dbReference type="ARBA" id="ARBA00022989"/>
    </source>
</evidence>
<dbReference type="GeneTree" id="ENSGT00940000159224"/>
<evidence type="ECO:0000256" key="2">
    <source>
        <dbReference type="ARBA" id="ARBA00007087"/>
    </source>
</evidence>
<keyword evidence="3" id="KW-0813">Transport</keyword>
<evidence type="ECO:0000256" key="5">
    <source>
        <dbReference type="ARBA" id="ARBA00022692"/>
    </source>
</evidence>
<keyword evidence="7 14" id="KW-1133">Transmembrane helix</keyword>
<evidence type="ECO:0000256" key="8">
    <source>
        <dbReference type="ARBA" id="ARBA00023136"/>
    </source>
</evidence>
<evidence type="ECO:0000256" key="13">
    <source>
        <dbReference type="ARBA" id="ARBA00049674"/>
    </source>
</evidence>
<keyword evidence="8 14" id="KW-0472">Membrane</keyword>
<dbReference type="GO" id="GO:0006816">
    <property type="term" value="P:calcium ion transport"/>
    <property type="evidence" value="ECO:0007669"/>
    <property type="project" value="TreeGrafter"/>
</dbReference>